<accession>A0A835AL93</accession>
<evidence type="ECO:0000313" key="1">
    <source>
        <dbReference type="EMBL" id="KAF8664951.1"/>
    </source>
</evidence>
<proteinExistence type="predicted"/>
<evidence type="ECO:0000313" key="2">
    <source>
        <dbReference type="Proteomes" id="UP000636709"/>
    </source>
</evidence>
<dbReference type="EMBL" id="JACEFO010002346">
    <property type="protein sequence ID" value="KAF8664951.1"/>
    <property type="molecule type" value="Genomic_DNA"/>
</dbReference>
<dbReference type="OrthoDB" id="716078at2759"/>
<dbReference type="AlphaFoldDB" id="A0A835AL93"/>
<protein>
    <submittedName>
        <fullName evidence="1">Uncharacterized protein</fullName>
    </submittedName>
</protein>
<gene>
    <name evidence="1" type="ORF">HU200_054271</name>
</gene>
<name>A0A835AL93_9POAL</name>
<keyword evidence="2" id="KW-1185">Reference proteome</keyword>
<organism evidence="1 2">
    <name type="scientific">Digitaria exilis</name>
    <dbReference type="NCBI Taxonomy" id="1010633"/>
    <lineage>
        <taxon>Eukaryota</taxon>
        <taxon>Viridiplantae</taxon>
        <taxon>Streptophyta</taxon>
        <taxon>Embryophyta</taxon>
        <taxon>Tracheophyta</taxon>
        <taxon>Spermatophyta</taxon>
        <taxon>Magnoliopsida</taxon>
        <taxon>Liliopsida</taxon>
        <taxon>Poales</taxon>
        <taxon>Poaceae</taxon>
        <taxon>PACMAD clade</taxon>
        <taxon>Panicoideae</taxon>
        <taxon>Panicodae</taxon>
        <taxon>Paniceae</taxon>
        <taxon>Anthephorinae</taxon>
        <taxon>Digitaria</taxon>
    </lineage>
</organism>
<comment type="caution">
    <text evidence="1">The sequence shown here is derived from an EMBL/GenBank/DDBJ whole genome shotgun (WGS) entry which is preliminary data.</text>
</comment>
<reference evidence="1" key="1">
    <citation type="submission" date="2020-07" db="EMBL/GenBank/DDBJ databases">
        <title>Genome sequence and genetic diversity analysis of an under-domesticated orphan crop, white fonio (Digitaria exilis).</title>
        <authorList>
            <person name="Bennetzen J.L."/>
            <person name="Chen S."/>
            <person name="Ma X."/>
            <person name="Wang X."/>
            <person name="Yssel A.E.J."/>
            <person name="Chaluvadi S.R."/>
            <person name="Johnson M."/>
            <person name="Gangashetty P."/>
            <person name="Hamidou F."/>
            <person name="Sanogo M.D."/>
            <person name="Zwaenepoel A."/>
            <person name="Wallace J."/>
            <person name="Van De Peer Y."/>
            <person name="Van Deynze A."/>
        </authorList>
    </citation>
    <scope>NUCLEOTIDE SEQUENCE</scope>
    <source>
        <tissue evidence="1">Leaves</tissue>
    </source>
</reference>
<dbReference type="Proteomes" id="UP000636709">
    <property type="component" value="Unassembled WGS sequence"/>
</dbReference>
<sequence length="87" mass="9793">MNYHRTHSEHVTKVAAIPHYHAGGAMQHHMAVHKESFKEVDEDCYDSCRGHGLQQQQAHRHHGDNGNNHVLALLISVDRLGVDRVGV</sequence>